<dbReference type="Proteomes" id="UP000052015">
    <property type="component" value="Unassembled WGS sequence"/>
</dbReference>
<dbReference type="InterPro" id="IPR038029">
    <property type="entry name" value="GbiG_N_sf"/>
</dbReference>
<protein>
    <submittedName>
        <fullName evidence="4">Cobalamin biosynthesis protein CbiG</fullName>
    </submittedName>
</protein>
<dbReference type="InterPro" id="IPR052553">
    <property type="entry name" value="CbiG_hydrolase"/>
</dbReference>
<keyword evidence="5" id="KW-1185">Reference proteome</keyword>
<feature type="domain" description="Cobalamin biosynthesis central region" evidence="3">
    <location>
        <begin position="122"/>
        <end position="183"/>
    </location>
</feature>
<dbReference type="PANTHER" id="PTHR37477">
    <property type="entry name" value="COBALT-PRECORRIN-5A HYDROLASE"/>
    <property type="match status" value="1"/>
</dbReference>
<dbReference type="InterPro" id="IPR036518">
    <property type="entry name" value="CobE/GbiG_C_sf"/>
</dbReference>
<dbReference type="STRING" id="908809.ABG79_02287"/>
<dbReference type="Pfam" id="PF11761">
    <property type="entry name" value="CbiG_mid"/>
    <property type="match status" value="1"/>
</dbReference>
<dbReference type="OrthoDB" id="9781023at2"/>
<feature type="domain" description="Cobalamin synthesis G N-terminal" evidence="2">
    <location>
        <begin position="37"/>
        <end position="116"/>
    </location>
</feature>
<dbReference type="NCBIfam" id="NF004466">
    <property type="entry name" value="PRK05788.1-4"/>
    <property type="match status" value="1"/>
</dbReference>
<dbReference type="PATRIC" id="fig|908809.3.peg.2274"/>
<dbReference type="EMBL" id="LKHP01000020">
    <property type="protein sequence ID" value="KRQ85913.1"/>
    <property type="molecule type" value="Genomic_DNA"/>
</dbReference>
<dbReference type="SUPFAM" id="SSF159672">
    <property type="entry name" value="CbiG N-terminal domain-like"/>
    <property type="match status" value="1"/>
</dbReference>
<dbReference type="InterPro" id="IPR021744">
    <property type="entry name" value="CbiG_N"/>
</dbReference>
<dbReference type="RefSeq" id="WP_057979569.1">
    <property type="nucleotide sequence ID" value="NZ_LKHP01000020.1"/>
</dbReference>
<reference evidence="4 5" key="1">
    <citation type="submission" date="2015-09" db="EMBL/GenBank/DDBJ databases">
        <title>Draft genome sequence of a Caloramator mitchellensis, a moderate thermophile from the Great Artesian Basin of Australia.</title>
        <authorList>
            <person name="Patel B.K."/>
        </authorList>
    </citation>
    <scope>NUCLEOTIDE SEQUENCE [LARGE SCALE GENOMIC DNA]</scope>
    <source>
        <strain evidence="4 5">VF08</strain>
    </source>
</reference>
<evidence type="ECO:0000313" key="4">
    <source>
        <dbReference type="EMBL" id="KRQ85913.1"/>
    </source>
</evidence>
<feature type="domain" description="CobE/GbiG C-terminal" evidence="1">
    <location>
        <begin position="198"/>
        <end position="312"/>
    </location>
</feature>
<evidence type="ECO:0000259" key="3">
    <source>
        <dbReference type="Pfam" id="PF11761"/>
    </source>
</evidence>
<accession>A0A0R3JR54</accession>
<dbReference type="Pfam" id="PF01890">
    <property type="entry name" value="CbiG_C"/>
    <property type="match status" value="1"/>
</dbReference>
<evidence type="ECO:0000259" key="1">
    <source>
        <dbReference type="Pfam" id="PF01890"/>
    </source>
</evidence>
<sequence length="316" mass="35577">MIAAIYFTDQGKLIADKIKDSFDDVFLFSKHNYKTNLENIFNEFDKIIFISATGIAVRTLAPFIKDKWSDPAVVVVDDLGRYCISLLSGHYGGANEFCNEVAKKINAMPIITTASDSRGFVALDLIAKRYNFYIEDAQKLKEVTASMLRGEYIDIISDVELNIDYPYISKDATKKVVITYREKTDYDSDCILRPRILNVGIGCRRGVSKEKIINAIEFVFKKNNLSIKSIKQIGTVEVKRDEIGLLEFCDEMKLPVMFFTLGEIKSVQEYFEKSSFVENNIGVTSVAEPCAYLMGNEIIVKKTAFDGVTIAVSKEG</sequence>
<gene>
    <name evidence="4" type="ORF">ABG79_02287</name>
</gene>
<dbReference type="Gene3D" id="3.30.420.180">
    <property type="entry name" value="CobE/GbiG C-terminal domain"/>
    <property type="match status" value="1"/>
</dbReference>
<dbReference type="InterPro" id="IPR002750">
    <property type="entry name" value="CobE/GbiG_C"/>
</dbReference>
<dbReference type="InterPro" id="IPR021745">
    <property type="entry name" value="CbiG_mid"/>
</dbReference>
<comment type="caution">
    <text evidence="4">The sequence shown here is derived from an EMBL/GenBank/DDBJ whole genome shotgun (WGS) entry which is preliminary data.</text>
</comment>
<organism evidence="4 5">
    <name type="scientific">Caloramator mitchellensis</name>
    <dbReference type="NCBI Taxonomy" id="908809"/>
    <lineage>
        <taxon>Bacteria</taxon>
        <taxon>Bacillati</taxon>
        <taxon>Bacillota</taxon>
        <taxon>Clostridia</taxon>
        <taxon>Eubacteriales</taxon>
        <taxon>Clostridiaceae</taxon>
        <taxon>Caloramator</taxon>
    </lineage>
</organism>
<evidence type="ECO:0000313" key="5">
    <source>
        <dbReference type="Proteomes" id="UP000052015"/>
    </source>
</evidence>
<dbReference type="AlphaFoldDB" id="A0A0R3JR54"/>
<dbReference type="GO" id="GO:0009236">
    <property type="term" value="P:cobalamin biosynthetic process"/>
    <property type="evidence" value="ECO:0007669"/>
    <property type="project" value="InterPro"/>
</dbReference>
<proteinExistence type="predicted"/>
<evidence type="ECO:0000259" key="2">
    <source>
        <dbReference type="Pfam" id="PF11760"/>
    </source>
</evidence>
<name>A0A0R3JR54_CALMK</name>
<dbReference type="PANTHER" id="PTHR37477:SF1">
    <property type="entry name" value="COBALT-PRECORRIN-5A HYDROLASE"/>
    <property type="match status" value="1"/>
</dbReference>
<dbReference type="SUPFAM" id="SSF159664">
    <property type="entry name" value="CobE/GbiG C-terminal domain-like"/>
    <property type="match status" value="1"/>
</dbReference>
<dbReference type="Pfam" id="PF11760">
    <property type="entry name" value="CbiG_N"/>
    <property type="match status" value="1"/>
</dbReference>
<dbReference type="Gene3D" id="3.40.50.11220">
    <property type="match status" value="1"/>
</dbReference>